<evidence type="ECO:0000313" key="2">
    <source>
        <dbReference type="Proteomes" id="UP000699042"/>
    </source>
</evidence>
<organism evidence="1 2">
    <name type="scientific">Colletotrichum scovillei</name>
    <dbReference type="NCBI Taxonomy" id="1209932"/>
    <lineage>
        <taxon>Eukaryota</taxon>
        <taxon>Fungi</taxon>
        <taxon>Dikarya</taxon>
        <taxon>Ascomycota</taxon>
        <taxon>Pezizomycotina</taxon>
        <taxon>Sordariomycetes</taxon>
        <taxon>Hypocreomycetidae</taxon>
        <taxon>Glomerellales</taxon>
        <taxon>Glomerellaceae</taxon>
        <taxon>Colletotrichum</taxon>
        <taxon>Colletotrichum acutatum species complex</taxon>
    </lineage>
</organism>
<protein>
    <submittedName>
        <fullName evidence="1">Uncharacterized protein</fullName>
    </submittedName>
</protein>
<evidence type="ECO:0000313" key="1">
    <source>
        <dbReference type="EMBL" id="KAG7041600.1"/>
    </source>
</evidence>
<name>A0A9P7QRD2_9PEZI</name>
<reference evidence="1" key="1">
    <citation type="submission" date="2021-05" db="EMBL/GenBank/DDBJ databases">
        <title>Comparative genomics of three Colletotrichum scovillei strains and genetic complementation revealed genes involved fungal growth and virulence on chili pepper.</title>
        <authorList>
            <person name="Hsieh D.-K."/>
            <person name="Chuang S.-C."/>
            <person name="Chen C.-Y."/>
            <person name="Chao Y.-T."/>
            <person name="Lu M.-Y.J."/>
            <person name="Lee M.-H."/>
            <person name="Shih M.-C."/>
        </authorList>
    </citation>
    <scope>NUCLEOTIDE SEQUENCE</scope>
    <source>
        <strain evidence="1">Coll-153</strain>
    </source>
</reference>
<sequence length="113" mass="12426">MLCAFSPSRVTIDVASDQWSDWPWSASGDRRKTLLSQSSQRCKIVLSRFRFSVISARRGPLSVTECPVVVLNGIRRSGQGAEKINPEFVANIPCSDNQDGSDSQYSPFRVGGC</sequence>
<accession>A0A9P7QRD2</accession>
<dbReference type="Proteomes" id="UP000699042">
    <property type="component" value="Unassembled WGS sequence"/>
</dbReference>
<dbReference type="EMBL" id="JAESDN010000014">
    <property type="protein sequence ID" value="KAG7041600.1"/>
    <property type="molecule type" value="Genomic_DNA"/>
</dbReference>
<keyword evidence="2" id="KW-1185">Reference proteome</keyword>
<comment type="caution">
    <text evidence="1">The sequence shown here is derived from an EMBL/GenBank/DDBJ whole genome shotgun (WGS) entry which is preliminary data.</text>
</comment>
<proteinExistence type="predicted"/>
<dbReference type="AlphaFoldDB" id="A0A9P7QRD2"/>
<gene>
    <name evidence="1" type="ORF">JMJ77_012120</name>
</gene>